<proteinExistence type="predicted"/>
<evidence type="ECO:0000313" key="3">
    <source>
        <dbReference type="Proteomes" id="UP000592820"/>
    </source>
</evidence>
<comment type="caution">
    <text evidence="2">The sequence shown here is derived from an EMBL/GenBank/DDBJ whole genome shotgun (WGS) entry which is preliminary data.</text>
</comment>
<evidence type="ECO:0000256" key="1">
    <source>
        <dbReference type="SAM" id="MobiDB-lite"/>
    </source>
</evidence>
<accession>A0A7W8P1X7</accession>
<reference evidence="2 3" key="1">
    <citation type="submission" date="2020-08" db="EMBL/GenBank/DDBJ databases">
        <title>Genomic Encyclopedia of Type Strains, Phase IV (KMG-V): Genome sequencing to study the core and pangenomes of soil and plant-associated prokaryotes.</title>
        <authorList>
            <person name="Whitman W."/>
        </authorList>
    </citation>
    <scope>NUCLEOTIDE SEQUENCE [LARGE SCALE GENOMIC DNA]</scope>
    <source>
        <strain evidence="2 3">JPY162</strain>
    </source>
</reference>
<dbReference type="Proteomes" id="UP000592820">
    <property type="component" value="Unassembled WGS sequence"/>
</dbReference>
<feature type="region of interest" description="Disordered" evidence="1">
    <location>
        <begin position="36"/>
        <end position="58"/>
    </location>
</feature>
<evidence type="ECO:0000313" key="2">
    <source>
        <dbReference type="EMBL" id="MBB5399390.1"/>
    </source>
</evidence>
<dbReference type="RefSeq" id="WP_260332041.1">
    <property type="nucleotide sequence ID" value="NZ_JACHDE010000002.1"/>
</dbReference>
<name>A0A7W8P1X7_9BURK</name>
<protein>
    <submittedName>
        <fullName evidence="2">Uncharacterized protein</fullName>
    </submittedName>
</protein>
<sequence>MTDLAQQEALDGKNVTWLEQVTDERYRSPWAMAQADAVAGRGGSRDNPDPRLRAHAKE</sequence>
<dbReference type="EMBL" id="JACHDE010000002">
    <property type="protein sequence ID" value="MBB5399390.1"/>
    <property type="molecule type" value="Genomic_DNA"/>
</dbReference>
<organism evidence="2 3">
    <name type="scientific">Paraburkholderia youngii</name>
    <dbReference type="NCBI Taxonomy" id="2782701"/>
    <lineage>
        <taxon>Bacteria</taxon>
        <taxon>Pseudomonadati</taxon>
        <taxon>Pseudomonadota</taxon>
        <taxon>Betaproteobacteria</taxon>
        <taxon>Burkholderiales</taxon>
        <taxon>Burkholderiaceae</taxon>
        <taxon>Paraburkholderia</taxon>
    </lineage>
</organism>
<dbReference type="AlphaFoldDB" id="A0A7W8P1X7"/>
<gene>
    <name evidence="2" type="ORF">HDG41_001429</name>
</gene>
<feature type="compositionally biased region" description="Basic and acidic residues" evidence="1">
    <location>
        <begin position="43"/>
        <end position="58"/>
    </location>
</feature>